<proteinExistence type="predicted"/>
<dbReference type="AlphaFoldDB" id="A0A7W2Q8A4"/>
<accession>A0A7W2Q8A4</accession>
<comment type="caution">
    <text evidence="1">The sequence shown here is derived from an EMBL/GenBank/DDBJ whole genome shotgun (WGS) entry which is preliminary data.</text>
</comment>
<protein>
    <submittedName>
        <fullName evidence="1">Uncharacterized protein</fullName>
    </submittedName>
</protein>
<evidence type="ECO:0000313" key="2">
    <source>
        <dbReference type="Proteomes" id="UP000545074"/>
    </source>
</evidence>
<evidence type="ECO:0000313" key="1">
    <source>
        <dbReference type="EMBL" id="MBA6097004.1"/>
    </source>
</evidence>
<sequence>MTGIFSETGELLERVAVPDVLPDIPGGQANLLPVAVLSNPLRVIVPIWPITDPREGEPESLKVIWDGDVVDSDSWTGPIPADDLVREIPQNRLADGQHWIKYLVTNGSGDSSDSECYSVVIDRTAPVLSAARGQLLVVEDPDEIEQGGLTDHYLDNHEDRLRVEIPLYDEPMPGDKILYYWDEEPDSDEEAGDFTLGSEHMGKPIYIDFARDLILARGNGVRYLRYVIEDRAGNRSAFARYLQLTVKVGVARTWPPVQVEQTTGAGASLALELDDFHQPLLVLVPDEAVVYPGESVRVIWGSPGDYGYYTTDTEVAGRPRHYEIPVEKLVGQSRTTISVNYQVEVHLPDPVHLQVKALSKHLPQVQLDGNSGNGSDFSLTPVRDAYTVSLGTWRLIAQGQRITIWATGVSSNGGDAEPCYVLDGHPVTASQAQRGIGSEGEVLLPRAFLVALLDNSPFTLHVAVSFDAGKNWINFPGSSFVLRK</sequence>
<dbReference type="EMBL" id="JACGCX010000003">
    <property type="protein sequence ID" value="MBA6097004.1"/>
    <property type="molecule type" value="Genomic_DNA"/>
</dbReference>
<gene>
    <name evidence="1" type="ORF">H4C80_07645</name>
</gene>
<organism evidence="1 2">
    <name type="scientific">Pseudomonas juntendi</name>
    <dbReference type="NCBI Taxonomy" id="2666183"/>
    <lineage>
        <taxon>Bacteria</taxon>
        <taxon>Pseudomonadati</taxon>
        <taxon>Pseudomonadota</taxon>
        <taxon>Gammaproteobacteria</taxon>
        <taxon>Pseudomonadales</taxon>
        <taxon>Pseudomonadaceae</taxon>
        <taxon>Pseudomonas</taxon>
    </lineage>
</organism>
<name>A0A7W2Q8A4_9PSED</name>
<reference evidence="1 2" key="1">
    <citation type="submission" date="2020-07" db="EMBL/GenBank/DDBJ databases">
        <title>Diversity of carbapenemase encoding genes among Pseudomonas putida group clinical isolates in a tertiary Brazilian hospital.</title>
        <authorList>
            <person name="Alberto-Lei F."/>
            <person name="Nodari C.S."/>
            <person name="Streling A.P."/>
            <person name="Paulino J.T."/>
            <person name="Bessa-Neto F.O."/>
            <person name="Cayo R."/>
            <person name="Gales A.C."/>
        </authorList>
    </citation>
    <scope>NUCLEOTIDE SEQUENCE [LARGE SCALE GENOMIC DNA]</scope>
    <source>
        <strain evidence="1 2">12815</strain>
    </source>
</reference>
<dbReference type="Proteomes" id="UP000545074">
    <property type="component" value="Unassembled WGS sequence"/>
</dbReference>